<dbReference type="SUPFAM" id="SSF55781">
    <property type="entry name" value="GAF domain-like"/>
    <property type="match status" value="1"/>
</dbReference>
<dbReference type="Gene3D" id="3.30.450.20">
    <property type="entry name" value="PAS domain"/>
    <property type="match status" value="2"/>
</dbReference>
<dbReference type="PROSITE" id="PS50113">
    <property type="entry name" value="PAC"/>
    <property type="match status" value="2"/>
</dbReference>
<dbReference type="Pfam" id="PF00989">
    <property type="entry name" value="PAS"/>
    <property type="match status" value="1"/>
</dbReference>
<organism evidence="5 6">
    <name type="scientific">Egibacter rhizosphaerae</name>
    <dbReference type="NCBI Taxonomy" id="1670831"/>
    <lineage>
        <taxon>Bacteria</taxon>
        <taxon>Bacillati</taxon>
        <taxon>Actinomycetota</taxon>
        <taxon>Nitriliruptoria</taxon>
        <taxon>Egibacterales</taxon>
        <taxon>Egibacteraceae</taxon>
        <taxon>Egibacter</taxon>
    </lineage>
</organism>
<evidence type="ECO:0000259" key="3">
    <source>
        <dbReference type="PROSITE" id="PS50883"/>
    </source>
</evidence>
<dbReference type="Gene3D" id="3.20.20.450">
    <property type="entry name" value="EAL domain"/>
    <property type="match status" value="1"/>
</dbReference>
<feature type="domain" description="PAS" evidence="1">
    <location>
        <begin position="169"/>
        <end position="232"/>
    </location>
</feature>
<dbReference type="SUPFAM" id="SSF55073">
    <property type="entry name" value="Nucleotide cyclase"/>
    <property type="match status" value="1"/>
</dbReference>
<dbReference type="InterPro" id="IPR052155">
    <property type="entry name" value="Biofilm_reg_signaling"/>
</dbReference>
<accession>A0A411YDT2</accession>
<dbReference type="Gene3D" id="3.30.450.40">
    <property type="match status" value="1"/>
</dbReference>
<keyword evidence="6" id="KW-1185">Reference proteome</keyword>
<dbReference type="InterPro" id="IPR001610">
    <property type="entry name" value="PAC"/>
</dbReference>
<dbReference type="NCBIfam" id="TIGR00254">
    <property type="entry name" value="GGDEF"/>
    <property type="match status" value="1"/>
</dbReference>
<dbReference type="SMART" id="SM00086">
    <property type="entry name" value="PAC"/>
    <property type="match status" value="2"/>
</dbReference>
<dbReference type="PROSITE" id="PS50112">
    <property type="entry name" value="PAS"/>
    <property type="match status" value="1"/>
</dbReference>
<dbReference type="InterPro" id="IPR029787">
    <property type="entry name" value="Nucleotide_cyclase"/>
</dbReference>
<dbReference type="CDD" id="cd01948">
    <property type="entry name" value="EAL"/>
    <property type="match status" value="1"/>
</dbReference>
<gene>
    <name evidence="5" type="ORF">ER308_06910</name>
</gene>
<dbReference type="Pfam" id="PF13185">
    <property type="entry name" value="GAF_2"/>
    <property type="match status" value="1"/>
</dbReference>
<dbReference type="SMART" id="SM00267">
    <property type="entry name" value="GGDEF"/>
    <property type="match status" value="1"/>
</dbReference>
<dbReference type="CDD" id="cd00130">
    <property type="entry name" value="PAS"/>
    <property type="match status" value="1"/>
</dbReference>
<dbReference type="SUPFAM" id="SSF141868">
    <property type="entry name" value="EAL domain-like"/>
    <property type="match status" value="1"/>
</dbReference>
<dbReference type="KEGG" id="erz:ER308_06910"/>
<feature type="domain" description="PAC" evidence="2">
    <location>
        <begin position="235"/>
        <end position="287"/>
    </location>
</feature>
<dbReference type="InterPro" id="IPR035919">
    <property type="entry name" value="EAL_sf"/>
</dbReference>
<feature type="domain" description="GGDEF" evidence="4">
    <location>
        <begin position="489"/>
        <end position="626"/>
    </location>
</feature>
<evidence type="ECO:0000313" key="6">
    <source>
        <dbReference type="Proteomes" id="UP000291469"/>
    </source>
</evidence>
<dbReference type="InterPro" id="IPR003018">
    <property type="entry name" value="GAF"/>
</dbReference>
<evidence type="ECO:0000259" key="1">
    <source>
        <dbReference type="PROSITE" id="PS50112"/>
    </source>
</evidence>
<dbReference type="OrthoDB" id="23692at2"/>
<dbReference type="AlphaFoldDB" id="A0A411YDT2"/>
<dbReference type="PROSITE" id="PS50887">
    <property type="entry name" value="GGDEF"/>
    <property type="match status" value="1"/>
</dbReference>
<dbReference type="InterPro" id="IPR013767">
    <property type="entry name" value="PAS_fold"/>
</dbReference>
<reference evidence="5 6" key="1">
    <citation type="submission" date="2019-01" db="EMBL/GenBank/DDBJ databases">
        <title>Egibacter rhizosphaerae EGI 80759T.</title>
        <authorList>
            <person name="Chen D.-D."/>
            <person name="Tian Y."/>
            <person name="Jiao J.-Y."/>
            <person name="Zhang X.-T."/>
            <person name="Zhang Y.-G."/>
            <person name="Zhang Y."/>
            <person name="Xiao M."/>
            <person name="Shu W.-S."/>
            <person name="Li W.-J."/>
        </authorList>
    </citation>
    <scope>NUCLEOTIDE SEQUENCE [LARGE SCALE GENOMIC DNA]</scope>
    <source>
        <strain evidence="5 6">EGI 80759</strain>
    </source>
</reference>
<dbReference type="GO" id="GO:0006355">
    <property type="term" value="P:regulation of DNA-templated transcription"/>
    <property type="evidence" value="ECO:0007669"/>
    <property type="project" value="InterPro"/>
</dbReference>
<dbReference type="SUPFAM" id="SSF55785">
    <property type="entry name" value="PYP-like sensor domain (PAS domain)"/>
    <property type="match status" value="2"/>
</dbReference>
<evidence type="ECO:0000313" key="5">
    <source>
        <dbReference type="EMBL" id="QBI19297.1"/>
    </source>
</evidence>
<dbReference type="Pfam" id="PF00563">
    <property type="entry name" value="EAL"/>
    <property type="match status" value="1"/>
</dbReference>
<dbReference type="InterPro" id="IPR029016">
    <property type="entry name" value="GAF-like_dom_sf"/>
</dbReference>
<dbReference type="PANTHER" id="PTHR44757:SF2">
    <property type="entry name" value="BIOFILM ARCHITECTURE MAINTENANCE PROTEIN MBAA"/>
    <property type="match status" value="1"/>
</dbReference>
<dbReference type="InterPro" id="IPR001633">
    <property type="entry name" value="EAL_dom"/>
</dbReference>
<dbReference type="InterPro" id="IPR035965">
    <property type="entry name" value="PAS-like_dom_sf"/>
</dbReference>
<dbReference type="NCBIfam" id="TIGR00229">
    <property type="entry name" value="sensory_box"/>
    <property type="match status" value="1"/>
</dbReference>
<dbReference type="InterPro" id="IPR000700">
    <property type="entry name" value="PAS-assoc_C"/>
</dbReference>
<evidence type="ECO:0000259" key="2">
    <source>
        <dbReference type="PROSITE" id="PS50113"/>
    </source>
</evidence>
<proteinExistence type="predicted"/>
<dbReference type="PANTHER" id="PTHR44757">
    <property type="entry name" value="DIGUANYLATE CYCLASE DGCP"/>
    <property type="match status" value="1"/>
</dbReference>
<dbReference type="InterPro" id="IPR043128">
    <property type="entry name" value="Rev_trsase/Diguanyl_cyclase"/>
</dbReference>
<sequence length="892" mass="96854">MGARVTGVRAIRVEPPRLPPTDVVSARRPQRRRTSCEGVMADADQLEAIIEAATSFVAAMDTSGRPRWVNSPGRRLCGLGEQLPEQFSAFCPEWAARVLHEEAIPAAINDGVWRGESALLAQDGSEVPGWQTVIAHRDAGGSLAALLLIFRDRRDTRELEARLRYQAGLLDAVGDAIVAADLEGRIEYWNAAAERLYGWSSEEVLGRDVVEVTASELDAARGREIFAALRRGEQWSGEFTIRHRDGRVIPALITNSPYIDEHGSLAGILGVATDISDLRRAQQEAQRRIAQQSAVARLGQEALDTPDIDVFLRRVCVCVADVLDAELCKVLELDREAGHMHLRAGTGWDEEVVREAVVPNDAGSQAGYTLLVDKPVVVSDFGLEERFTAPRLLVEHGVDSGMSTQISLGDGRVYGVLGVHSRRARDFTDDDTAFLRSVANIVGSAIDRDAAAAAHERLALYDPLTRLSNRTLLRDRLAGALARARYEPARVAVLFIDIDRFKLVNDSWGHHAGDELLTAVAERLRSSVRAGDTVARVGGDEFVVVCEDLPAGQAAALQQTLDLADRVNAGLDGHYELSDGEIHVTATIGATLNKGDDDPLDLVREADAAMDRAKQDAPGRVAVFDEEMRTRSYERLQLANELRHAYHEGEFFVVYQPQIDLGTGEVVGLEALLRWQHREKGTRGPGEFLPLAEEVGLIGELGAWVLSRACQEVVDMFPGVGGQPPGLAVNLSPRQLVESGLIGTVEEVLHSSGLPPERLCLEITESAMIDDPHEALLTLQQLQGLGVRIALDDFGTGYSSLTHLTQFPIDTIKIDRSFVSPLPDPGSHREIIQAVIGLAGTLDLLCVGEGVETEAQLQALRALGCGAGQGYHWSRPLPAARIVAALRDLRGG</sequence>
<dbReference type="InterPro" id="IPR000014">
    <property type="entry name" value="PAS"/>
</dbReference>
<dbReference type="SMART" id="SM00091">
    <property type="entry name" value="PAS"/>
    <property type="match status" value="2"/>
</dbReference>
<feature type="domain" description="PAC" evidence="2">
    <location>
        <begin position="113"/>
        <end position="165"/>
    </location>
</feature>
<dbReference type="InterPro" id="IPR000160">
    <property type="entry name" value="GGDEF_dom"/>
</dbReference>
<dbReference type="EMBL" id="CP036402">
    <property type="protein sequence ID" value="QBI19297.1"/>
    <property type="molecule type" value="Genomic_DNA"/>
</dbReference>
<name>A0A411YDT2_9ACTN</name>
<dbReference type="SMART" id="SM00052">
    <property type="entry name" value="EAL"/>
    <property type="match status" value="1"/>
</dbReference>
<dbReference type="PROSITE" id="PS50883">
    <property type="entry name" value="EAL"/>
    <property type="match status" value="1"/>
</dbReference>
<dbReference type="Proteomes" id="UP000291469">
    <property type="component" value="Chromosome"/>
</dbReference>
<evidence type="ECO:0000259" key="4">
    <source>
        <dbReference type="PROSITE" id="PS50887"/>
    </source>
</evidence>
<protein>
    <submittedName>
        <fullName evidence="5">EAL domain-containing protein</fullName>
    </submittedName>
</protein>
<dbReference type="CDD" id="cd01949">
    <property type="entry name" value="GGDEF"/>
    <property type="match status" value="1"/>
</dbReference>
<feature type="domain" description="EAL" evidence="3">
    <location>
        <begin position="635"/>
        <end position="890"/>
    </location>
</feature>
<dbReference type="Gene3D" id="3.30.70.270">
    <property type="match status" value="1"/>
</dbReference>
<dbReference type="SMART" id="SM00065">
    <property type="entry name" value="GAF"/>
    <property type="match status" value="1"/>
</dbReference>
<dbReference type="Pfam" id="PF00990">
    <property type="entry name" value="GGDEF"/>
    <property type="match status" value="1"/>
</dbReference>